<dbReference type="EMBL" id="BTGU01000019">
    <property type="protein sequence ID" value="GMN44777.1"/>
    <property type="molecule type" value="Genomic_DNA"/>
</dbReference>
<comment type="caution">
    <text evidence="2">The sequence shown here is derived from an EMBL/GenBank/DDBJ whole genome shotgun (WGS) entry which is preliminary data.</text>
</comment>
<sequence>MEANSANQVNESEEEYVLLDLDSVYGQLDIPPNAPYVLSSPSARTPTRAGARVPSRIGAQGPSHTLESNRWRNHWPRYLTQAPALLGDEAVLARSIGLHHGIDNDIDRRIGGRLLVLD</sequence>
<protein>
    <submittedName>
        <fullName evidence="2">Uncharacterized protein</fullName>
    </submittedName>
</protein>
<reference evidence="2" key="1">
    <citation type="submission" date="2023-07" db="EMBL/GenBank/DDBJ databases">
        <title>draft genome sequence of fig (Ficus carica).</title>
        <authorList>
            <person name="Takahashi T."/>
            <person name="Nishimura K."/>
        </authorList>
    </citation>
    <scope>NUCLEOTIDE SEQUENCE</scope>
</reference>
<organism evidence="2 3">
    <name type="scientific">Ficus carica</name>
    <name type="common">Common fig</name>
    <dbReference type="NCBI Taxonomy" id="3494"/>
    <lineage>
        <taxon>Eukaryota</taxon>
        <taxon>Viridiplantae</taxon>
        <taxon>Streptophyta</taxon>
        <taxon>Embryophyta</taxon>
        <taxon>Tracheophyta</taxon>
        <taxon>Spermatophyta</taxon>
        <taxon>Magnoliopsida</taxon>
        <taxon>eudicotyledons</taxon>
        <taxon>Gunneridae</taxon>
        <taxon>Pentapetalae</taxon>
        <taxon>rosids</taxon>
        <taxon>fabids</taxon>
        <taxon>Rosales</taxon>
        <taxon>Moraceae</taxon>
        <taxon>Ficeae</taxon>
        <taxon>Ficus</taxon>
    </lineage>
</organism>
<evidence type="ECO:0000313" key="3">
    <source>
        <dbReference type="Proteomes" id="UP001187192"/>
    </source>
</evidence>
<evidence type="ECO:0000256" key="1">
    <source>
        <dbReference type="SAM" id="MobiDB-lite"/>
    </source>
</evidence>
<proteinExistence type="predicted"/>
<keyword evidence="3" id="KW-1185">Reference proteome</keyword>
<gene>
    <name evidence="2" type="ORF">TIFTF001_013980</name>
</gene>
<accession>A0AA88A1X7</accession>
<dbReference type="Proteomes" id="UP001187192">
    <property type="component" value="Unassembled WGS sequence"/>
</dbReference>
<feature type="region of interest" description="Disordered" evidence="1">
    <location>
        <begin position="37"/>
        <end position="66"/>
    </location>
</feature>
<evidence type="ECO:0000313" key="2">
    <source>
        <dbReference type="EMBL" id="GMN44777.1"/>
    </source>
</evidence>
<name>A0AA88A1X7_FICCA</name>
<dbReference type="AlphaFoldDB" id="A0AA88A1X7"/>